<protein>
    <submittedName>
        <fullName evidence="2">Uncharacterized protein</fullName>
    </submittedName>
</protein>
<feature type="compositionally biased region" description="Polar residues" evidence="1">
    <location>
        <begin position="344"/>
        <end position="359"/>
    </location>
</feature>
<dbReference type="OrthoDB" id="6362681at2"/>
<feature type="region of interest" description="Disordered" evidence="1">
    <location>
        <begin position="54"/>
        <end position="187"/>
    </location>
</feature>
<feature type="compositionally biased region" description="Low complexity" evidence="1">
    <location>
        <begin position="149"/>
        <end position="187"/>
    </location>
</feature>
<evidence type="ECO:0000313" key="3">
    <source>
        <dbReference type="Proteomes" id="UP000249700"/>
    </source>
</evidence>
<dbReference type="Proteomes" id="UP000249700">
    <property type="component" value="Unassembled WGS sequence"/>
</dbReference>
<sequence length="378" mass="40399">MNEPQRLQYLEAMGLTAWVGRYRLPNAAPTEVCAWEEPAAPAAKAPAARLQALIDDVAAPARPASAPGTGASTRADQRPAEPHPGQRDGKGAERGDEAPASKGVGRARALLTGETPTAQSAPAKASPSDQESAGDKRSSHDHLSQAAPSQQGVSQHSPSQQSPSQQGRSHQTKADAAAASADETSTSAPAEALRFSLQIAALEGRWLLVLPAEAPPGEMQRRLLANLLHAAGIRPAEMPAFQHFRWPMMDELPVSAPLEEARDGLRAFLDGRRRQGWRPERLLVFGEDATLSRVLALEGGDCTLLELPAWQGPSLEALATDAEAKRALWPLLRQWGEAWHTATLQQGSEQEETVQNQVGQGDMRDQNQKSGDEEAGAP</sequence>
<dbReference type="AlphaFoldDB" id="A0A328Y388"/>
<evidence type="ECO:0000313" key="2">
    <source>
        <dbReference type="EMBL" id="RAR63647.1"/>
    </source>
</evidence>
<dbReference type="EMBL" id="QLSX01000002">
    <property type="protein sequence ID" value="RAR63647.1"/>
    <property type="molecule type" value="Genomic_DNA"/>
</dbReference>
<comment type="caution">
    <text evidence="2">The sequence shown here is derived from an EMBL/GenBank/DDBJ whole genome shotgun (WGS) entry which is preliminary data.</text>
</comment>
<feature type="compositionally biased region" description="Basic and acidic residues" evidence="1">
    <location>
        <begin position="75"/>
        <end position="99"/>
    </location>
</feature>
<proteinExistence type="predicted"/>
<accession>A0A328Y388</accession>
<feature type="compositionally biased region" description="Basic and acidic residues" evidence="1">
    <location>
        <begin position="133"/>
        <end position="143"/>
    </location>
</feature>
<reference evidence="2 3" key="1">
    <citation type="submission" date="2018-06" db="EMBL/GenBank/DDBJ databases">
        <title>Comparative analysis of microorganisms from saline springs in Andes Mountain Range, Colombia.</title>
        <authorList>
            <person name="Rubin E."/>
        </authorList>
    </citation>
    <scope>NUCLEOTIDE SEQUENCE [LARGE SCALE GENOMIC DNA]</scope>
    <source>
        <strain evidence="2 3">USBA-857</strain>
    </source>
</reference>
<evidence type="ECO:0000256" key="1">
    <source>
        <dbReference type="SAM" id="MobiDB-lite"/>
    </source>
</evidence>
<name>A0A328Y388_9GAMM</name>
<dbReference type="RefSeq" id="WP_112053946.1">
    <property type="nucleotide sequence ID" value="NZ_QLSX01000002.1"/>
</dbReference>
<feature type="compositionally biased region" description="Basic and acidic residues" evidence="1">
    <location>
        <begin position="362"/>
        <end position="372"/>
    </location>
</feature>
<gene>
    <name evidence="2" type="ORF">BCL93_102390</name>
</gene>
<organism evidence="2 3">
    <name type="scientific">Onishia taeanensis</name>
    <dbReference type="NCBI Taxonomy" id="284577"/>
    <lineage>
        <taxon>Bacteria</taxon>
        <taxon>Pseudomonadati</taxon>
        <taxon>Pseudomonadota</taxon>
        <taxon>Gammaproteobacteria</taxon>
        <taxon>Oceanospirillales</taxon>
        <taxon>Halomonadaceae</taxon>
        <taxon>Onishia</taxon>
    </lineage>
</organism>
<feature type="region of interest" description="Disordered" evidence="1">
    <location>
        <begin position="344"/>
        <end position="378"/>
    </location>
</feature>